<organism evidence="2 3">
    <name type="scientific">Striga asiatica</name>
    <name type="common">Asiatic witchweed</name>
    <name type="synonym">Buchnera asiatica</name>
    <dbReference type="NCBI Taxonomy" id="4170"/>
    <lineage>
        <taxon>Eukaryota</taxon>
        <taxon>Viridiplantae</taxon>
        <taxon>Streptophyta</taxon>
        <taxon>Embryophyta</taxon>
        <taxon>Tracheophyta</taxon>
        <taxon>Spermatophyta</taxon>
        <taxon>Magnoliopsida</taxon>
        <taxon>eudicotyledons</taxon>
        <taxon>Gunneridae</taxon>
        <taxon>Pentapetalae</taxon>
        <taxon>asterids</taxon>
        <taxon>lamiids</taxon>
        <taxon>Lamiales</taxon>
        <taxon>Orobanchaceae</taxon>
        <taxon>Buchnereae</taxon>
        <taxon>Striga</taxon>
    </lineage>
</organism>
<proteinExistence type="predicted"/>
<reference evidence="3" key="1">
    <citation type="journal article" date="2019" name="Curr. Biol.">
        <title>Genome Sequence of Striga asiatica Provides Insight into the Evolution of Plant Parasitism.</title>
        <authorList>
            <person name="Yoshida S."/>
            <person name="Kim S."/>
            <person name="Wafula E.K."/>
            <person name="Tanskanen J."/>
            <person name="Kim Y.M."/>
            <person name="Honaas L."/>
            <person name="Yang Z."/>
            <person name="Spallek T."/>
            <person name="Conn C.E."/>
            <person name="Ichihashi Y."/>
            <person name="Cheong K."/>
            <person name="Cui S."/>
            <person name="Der J.P."/>
            <person name="Gundlach H."/>
            <person name="Jiao Y."/>
            <person name="Hori C."/>
            <person name="Ishida J.K."/>
            <person name="Kasahara H."/>
            <person name="Kiba T."/>
            <person name="Kim M.S."/>
            <person name="Koo N."/>
            <person name="Laohavisit A."/>
            <person name="Lee Y.H."/>
            <person name="Lumba S."/>
            <person name="McCourt P."/>
            <person name="Mortimer J.C."/>
            <person name="Mutuku J.M."/>
            <person name="Nomura T."/>
            <person name="Sasaki-Sekimoto Y."/>
            <person name="Seto Y."/>
            <person name="Wang Y."/>
            <person name="Wakatake T."/>
            <person name="Sakakibara H."/>
            <person name="Demura T."/>
            <person name="Yamaguchi S."/>
            <person name="Yoneyama K."/>
            <person name="Manabe R.I."/>
            <person name="Nelson D.C."/>
            <person name="Schulman A.H."/>
            <person name="Timko M.P."/>
            <person name="dePamphilis C.W."/>
            <person name="Choi D."/>
            <person name="Shirasu K."/>
        </authorList>
    </citation>
    <scope>NUCLEOTIDE SEQUENCE [LARGE SCALE GENOMIC DNA]</scope>
    <source>
        <strain evidence="3">cv. UVA1</strain>
    </source>
</reference>
<feature type="region of interest" description="Disordered" evidence="1">
    <location>
        <begin position="100"/>
        <end position="136"/>
    </location>
</feature>
<dbReference type="Proteomes" id="UP000325081">
    <property type="component" value="Unassembled WGS sequence"/>
</dbReference>
<keyword evidence="2" id="KW-0240">DNA-directed RNA polymerase</keyword>
<accession>A0A5A7QSC0</accession>
<protein>
    <submittedName>
        <fullName evidence="2">DNA-directed RNA polymerase subunit D</fullName>
    </submittedName>
</protein>
<keyword evidence="3" id="KW-1185">Reference proteome</keyword>
<comment type="caution">
    <text evidence="2">The sequence shown here is derived from an EMBL/GenBank/DDBJ whole genome shotgun (WGS) entry which is preliminary data.</text>
</comment>
<feature type="compositionally biased region" description="Acidic residues" evidence="1">
    <location>
        <begin position="118"/>
        <end position="128"/>
    </location>
</feature>
<dbReference type="AlphaFoldDB" id="A0A5A7QSC0"/>
<keyword evidence="2" id="KW-0804">Transcription</keyword>
<dbReference type="GO" id="GO:0000428">
    <property type="term" value="C:DNA-directed RNA polymerase complex"/>
    <property type="evidence" value="ECO:0007669"/>
    <property type="project" value="UniProtKB-KW"/>
</dbReference>
<evidence type="ECO:0000313" key="2">
    <source>
        <dbReference type="EMBL" id="GER47768.1"/>
    </source>
</evidence>
<evidence type="ECO:0000313" key="3">
    <source>
        <dbReference type="Proteomes" id="UP000325081"/>
    </source>
</evidence>
<name>A0A5A7QSC0_STRAF</name>
<sequence length="159" mass="17469">MCDVGSTKPGEERVAPTIRCSRRGARGALCARRSIVASDSYEEDSPLYTKDASHSKTKSFMRRGKPLRAEIGPLAYDLGSFPLEINYFLDSCIVASPIPGMSSKSKRNSFKGSRMVETEDTDSDDETDEKLMDGIPMVKLTKEGKKALRDRSLATGSNH</sequence>
<dbReference type="EMBL" id="BKCP01008059">
    <property type="protein sequence ID" value="GER47768.1"/>
    <property type="molecule type" value="Genomic_DNA"/>
</dbReference>
<evidence type="ECO:0000256" key="1">
    <source>
        <dbReference type="SAM" id="MobiDB-lite"/>
    </source>
</evidence>
<gene>
    <name evidence="2" type="ORF">STAS_24881</name>
</gene>